<dbReference type="OMA" id="PCFLEDQ"/>
<sequence length="207" mass="22839">MNDRVDFQSRESAVPGLLTSVGHLNSLDHSYGTSHFHSSVLYGGKMYQSASQALEAYIDNFEKSSSTRRGEHLDLLIQKAERFHEVLSQHVSNPAQNQGSPGTEDILEAERSWDNPPVTFKSPVPVGNSEEEFFEASNPTLTDDSCQDPLNTGHQRNHSGSSGISGGKHHGPVEALKQMLFSLQTVQQSFDHEDAEESKEIGKVNNF</sequence>
<name>A0A401RU39_CHIPU</name>
<evidence type="ECO:0000313" key="2">
    <source>
        <dbReference type="EMBL" id="GCC21632.1"/>
    </source>
</evidence>
<evidence type="ECO:0000256" key="1">
    <source>
        <dbReference type="SAM" id="MobiDB-lite"/>
    </source>
</evidence>
<dbReference type="InterPro" id="IPR052679">
    <property type="entry name" value="Cell_Prolif_Regulator"/>
</dbReference>
<dbReference type="STRING" id="137246.A0A401RU39"/>
<reference evidence="2 3" key="1">
    <citation type="journal article" date="2018" name="Nat. Ecol. Evol.">
        <title>Shark genomes provide insights into elasmobranch evolution and the origin of vertebrates.</title>
        <authorList>
            <person name="Hara Y"/>
            <person name="Yamaguchi K"/>
            <person name="Onimaru K"/>
            <person name="Kadota M"/>
            <person name="Koyanagi M"/>
            <person name="Keeley SD"/>
            <person name="Tatsumi K"/>
            <person name="Tanaka K"/>
            <person name="Motone F"/>
            <person name="Kageyama Y"/>
            <person name="Nozu R"/>
            <person name="Adachi N"/>
            <person name="Nishimura O"/>
            <person name="Nakagawa R"/>
            <person name="Tanegashima C"/>
            <person name="Kiyatake I"/>
            <person name="Matsumoto R"/>
            <person name="Murakumo K"/>
            <person name="Nishida K"/>
            <person name="Terakita A"/>
            <person name="Kuratani S"/>
            <person name="Sato K"/>
            <person name="Hyodo S Kuraku.S."/>
        </authorList>
    </citation>
    <scope>NUCLEOTIDE SEQUENCE [LARGE SCALE GENOMIC DNA]</scope>
</reference>
<feature type="compositionally biased region" description="Polar residues" evidence="1">
    <location>
        <begin position="139"/>
        <end position="154"/>
    </location>
</feature>
<protein>
    <submittedName>
        <fullName evidence="2">Uncharacterized protein</fullName>
    </submittedName>
</protein>
<dbReference type="PANTHER" id="PTHR35079">
    <property type="entry name" value="LUNG ADENOMA SUSCEPTIBILITY PROTEIN 2"/>
    <property type="match status" value="1"/>
</dbReference>
<gene>
    <name evidence="2" type="ORF">chiPu_0020107</name>
</gene>
<feature type="region of interest" description="Disordered" evidence="1">
    <location>
        <begin position="139"/>
        <end position="173"/>
    </location>
</feature>
<dbReference type="AlphaFoldDB" id="A0A401RU39"/>
<keyword evidence="3" id="KW-1185">Reference proteome</keyword>
<evidence type="ECO:0000313" key="3">
    <source>
        <dbReference type="Proteomes" id="UP000287033"/>
    </source>
</evidence>
<dbReference type="Proteomes" id="UP000287033">
    <property type="component" value="Unassembled WGS sequence"/>
</dbReference>
<dbReference type="EMBL" id="BEZZ01002356">
    <property type="protein sequence ID" value="GCC21632.1"/>
    <property type="molecule type" value="Genomic_DNA"/>
</dbReference>
<dbReference type="OrthoDB" id="9934714at2759"/>
<dbReference type="PANTHER" id="PTHR35079:SF1">
    <property type="entry name" value="LUNG ADENOMA SUSCEPTIBILITY PROTEIN 2"/>
    <property type="match status" value="1"/>
</dbReference>
<feature type="compositionally biased region" description="Basic and acidic residues" evidence="1">
    <location>
        <begin position="198"/>
        <end position="207"/>
    </location>
</feature>
<feature type="region of interest" description="Disordered" evidence="1">
    <location>
        <begin position="187"/>
        <end position="207"/>
    </location>
</feature>
<accession>A0A401RU39</accession>
<comment type="caution">
    <text evidence="2">The sequence shown here is derived from an EMBL/GenBank/DDBJ whole genome shotgun (WGS) entry which is preliminary data.</text>
</comment>
<proteinExistence type="predicted"/>
<organism evidence="2 3">
    <name type="scientific">Chiloscyllium punctatum</name>
    <name type="common">Brownbanded bambooshark</name>
    <name type="synonym">Hemiscyllium punctatum</name>
    <dbReference type="NCBI Taxonomy" id="137246"/>
    <lineage>
        <taxon>Eukaryota</taxon>
        <taxon>Metazoa</taxon>
        <taxon>Chordata</taxon>
        <taxon>Craniata</taxon>
        <taxon>Vertebrata</taxon>
        <taxon>Chondrichthyes</taxon>
        <taxon>Elasmobranchii</taxon>
        <taxon>Galeomorphii</taxon>
        <taxon>Galeoidea</taxon>
        <taxon>Orectolobiformes</taxon>
        <taxon>Hemiscylliidae</taxon>
        <taxon>Chiloscyllium</taxon>
    </lineage>
</organism>